<reference evidence="2 3" key="1">
    <citation type="submission" date="2015-05" db="EMBL/GenBank/DDBJ databases">
        <title>Photobacterium galathea sp. nov.</title>
        <authorList>
            <person name="Machado H."/>
            <person name="Gram L."/>
        </authorList>
    </citation>
    <scope>NUCLEOTIDE SEQUENCE [LARGE SCALE GENOMIC DNA]</scope>
    <source>
        <strain evidence="2 3">DSM 25995</strain>
    </source>
</reference>
<dbReference type="EMBL" id="LDOV01000047">
    <property type="protein sequence ID" value="KLU98612.1"/>
    <property type="molecule type" value="Genomic_DNA"/>
</dbReference>
<protein>
    <submittedName>
        <fullName evidence="2">Uncharacterized protein</fullName>
    </submittedName>
</protein>
<keyword evidence="1" id="KW-0732">Signal</keyword>
<dbReference type="RefSeq" id="WP_047876539.1">
    <property type="nucleotide sequence ID" value="NZ_BMYC01000023.1"/>
</dbReference>
<dbReference type="Proteomes" id="UP000036426">
    <property type="component" value="Unassembled WGS sequence"/>
</dbReference>
<sequence length="255" mass="28832">MISRFIVMLTLGVMVMFAKASDVSESTQTELTQTEPAVSVPPAGSVASYTVTDSLGFQSKKKSIELWMSQADRVLLYPQQQVAEHWRRDEHEKTTFTRHFISAERSVFYPHGALRSLQLPSEWQSVGKLISPSVIATLPKVTCPQSEAMRSIVSDVSMLSMTCYQGKWGKQTIDVMWLDEEDVPAYLKIAGDMKRYEYRLTALKPWQPTHTRQLMDWKRFLSTDYADVADDAVDDPFLAQVIAAGYVYAAGAHRH</sequence>
<proteinExistence type="predicted"/>
<feature type="chain" id="PRO_5005251747" evidence="1">
    <location>
        <begin position="21"/>
        <end position="255"/>
    </location>
</feature>
<name>A0A0J1GFX3_9GAMM</name>
<evidence type="ECO:0000256" key="1">
    <source>
        <dbReference type="SAM" id="SignalP"/>
    </source>
</evidence>
<keyword evidence="3" id="KW-1185">Reference proteome</keyword>
<feature type="signal peptide" evidence="1">
    <location>
        <begin position="1"/>
        <end position="20"/>
    </location>
</feature>
<dbReference type="PATRIC" id="fig|754436.4.peg.4580"/>
<dbReference type="AlphaFoldDB" id="A0A0J1GFX3"/>
<comment type="caution">
    <text evidence="2">The sequence shown here is derived from an EMBL/GenBank/DDBJ whole genome shotgun (WGS) entry which is preliminary data.</text>
</comment>
<accession>A0A0J1GFX3</accession>
<evidence type="ECO:0000313" key="3">
    <source>
        <dbReference type="Proteomes" id="UP000036426"/>
    </source>
</evidence>
<gene>
    <name evidence="2" type="ORF">ABT58_21785</name>
</gene>
<evidence type="ECO:0000313" key="2">
    <source>
        <dbReference type="EMBL" id="KLU98612.1"/>
    </source>
</evidence>
<organism evidence="2 3">
    <name type="scientific">Photobacterium aphoticum</name>
    <dbReference type="NCBI Taxonomy" id="754436"/>
    <lineage>
        <taxon>Bacteria</taxon>
        <taxon>Pseudomonadati</taxon>
        <taxon>Pseudomonadota</taxon>
        <taxon>Gammaproteobacteria</taxon>
        <taxon>Vibrionales</taxon>
        <taxon>Vibrionaceae</taxon>
        <taxon>Photobacterium</taxon>
    </lineage>
</organism>